<feature type="region of interest" description="Disordered" evidence="1">
    <location>
        <begin position="298"/>
        <end position="318"/>
    </location>
</feature>
<evidence type="ECO:0000256" key="1">
    <source>
        <dbReference type="SAM" id="MobiDB-lite"/>
    </source>
</evidence>
<accession>H1YAX0</accession>
<evidence type="ECO:0000313" key="3">
    <source>
        <dbReference type="Proteomes" id="UP000002774"/>
    </source>
</evidence>
<name>H1YAX0_9SPHI</name>
<dbReference type="AlphaFoldDB" id="H1YAX0"/>
<keyword evidence="3" id="KW-1185">Reference proteome</keyword>
<dbReference type="RefSeq" id="WP_008511507.1">
    <property type="nucleotide sequence ID" value="NZ_CM001403.1"/>
</dbReference>
<reference evidence="2" key="1">
    <citation type="submission" date="2011-09" db="EMBL/GenBank/DDBJ databases">
        <title>The permanent draft genome of Mucilaginibacter paludis DSM 18603.</title>
        <authorList>
            <consortium name="US DOE Joint Genome Institute (JGI-PGF)"/>
            <person name="Lucas S."/>
            <person name="Han J."/>
            <person name="Lapidus A."/>
            <person name="Bruce D."/>
            <person name="Goodwin L."/>
            <person name="Pitluck S."/>
            <person name="Peters L."/>
            <person name="Kyrpides N."/>
            <person name="Mavromatis K."/>
            <person name="Ivanova N."/>
            <person name="Mikhailova N."/>
            <person name="Held B."/>
            <person name="Detter J.C."/>
            <person name="Tapia R."/>
            <person name="Han C."/>
            <person name="Land M."/>
            <person name="Hauser L."/>
            <person name="Markowitz V."/>
            <person name="Cheng J.-F."/>
            <person name="Hugenholtz P."/>
            <person name="Woyke T."/>
            <person name="Wu D."/>
            <person name="Tindall B."/>
            <person name="Brambilla E."/>
            <person name="Klenk H.-P."/>
            <person name="Eisen J.A."/>
        </authorList>
    </citation>
    <scope>NUCLEOTIDE SEQUENCE [LARGE SCALE GENOMIC DNA]</scope>
    <source>
        <strain evidence="2">DSM 18603</strain>
    </source>
</reference>
<proteinExistence type="predicted"/>
<dbReference type="STRING" id="714943.Mucpa_5943"/>
<protein>
    <submittedName>
        <fullName evidence="2">Uncharacterized protein</fullName>
    </submittedName>
</protein>
<dbReference type="Proteomes" id="UP000002774">
    <property type="component" value="Chromosome"/>
</dbReference>
<evidence type="ECO:0000313" key="2">
    <source>
        <dbReference type="EMBL" id="EHQ30003.1"/>
    </source>
</evidence>
<dbReference type="HOGENOM" id="CLU_072560_0_0_10"/>
<organism evidence="2 3">
    <name type="scientific">Mucilaginibacter paludis DSM 18603</name>
    <dbReference type="NCBI Taxonomy" id="714943"/>
    <lineage>
        <taxon>Bacteria</taxon>
        <taxon>Pseudomonadati</taxon>
        <taxon>Bacteroidota</taxon>
        <taxon>Sphingobacteriia</taxon>
        <taxon>Sphingobacteriales</taxon>
        <taxon>Sphingobacteriaceae</taxon>
        <taxon>Mucilaginibacter</taxon>
    </lineage>
</organism>
<dbReference type="OrthoDB" id="1065075at2"/>
<dbReference type="EMBL" id="CM001403">
    <property type="protein sequence ID" value="EHQ30003.1"/>
    <property type="molecule type" value="Genomic_DNA"/>
</dbReference>
<sequence length="407" mass="46142">MYIVKSLITIQQIPTEAWPARNKTIYFDFVCDFEANDGWKDLTNKGKVTLPKKVRYIDENGKEINLGNKNANIGGFSDTPPTFLRGDEVKIEAGYQYKSGDQDFVQTATYFKGFISKVSSKKPFTLECEDLMWKLKQTAAKGGVNGVFASSKYSVEEMLSELFKNGKLPYTVNDISKTQVELGIDFRVDNESIGQVLERLRKDLYLKSYFRGTELRCGSVVYLEKETQLYNFVFQENIIDDDLEYQRKEDIILSAIATSTYSTGKDGTTSDGHQKTKQQKLQVLITLQKDGTFKRTVKLPGDNTEFPPNNEGERHDFNYNGITDPKVLGDQAEAELMIYYYTGFKGTFTTFGIPFVRMGDEVALTDNVLPERNGTYKVSNVEYKGGTGGLRQVIHLDYKVDPIVKKV</sequence>
<dbReference type="eggNOG" id="COG3500">
    <property type="taxonomic scope" value="Bacteria"/>
</dbReference>
<gene>
    <name evidence="2" type="ORF">Mucpa_5943</name>
</gene>